<name>A0A3P7PEE6_9FIRM</name>
<evidence type="ECO:0000313" key="2">
    <source>
        <dbReference type="Proteomes" id="UP000279029"/>
    </source>
</evidence>
<reference evidence="1 2" key="1">
    <citation type="submission" date="2018-09" db="EMBL/GenBank/DDBJ databases">
        <authorList>
            <person name="Postec A."/>
        </authorList>
    </citation>
    <scope>NUCLEOTIDE SEQUENCE [LARGE SCALE GENOMIC DNA]</scope>
    <source>
        <strain evidence="1">70B-A</strain>
    </source>
</reference>
<dbReference type="KEGG" id="cbar:PATL70BA_2545"/>
<gene>
    <name evidence="1" type="ORF">PATL70BA_2545</name>
</gene>
<evidence type="ECO:0000313" key="1">
    <source>
        <dbReference type="EMBL" id="VDN48443.1"/>
    </source>
</evidence>
<dbReference type="RefSeq" id="WP_125137575.1">
    <property type="nucleotide sequence ID" value="NZ_LR130778.1"/>
</dbReference>
<dbReference type="AlphaFoldDB" id="A0A3P7PEE6"/>
<proteinExistence type="predicted"/>
<protein>
    <submittedName>
        <fullName evidence="1">Uncharacterized protein</fullName>
    </submittedName>
</protein>
<dbReference type="OrthoDB" id="4522767at2"/>
<organism evidence="1 2">
    <name type="scientific">Petrocella atlantisensis</name>
    <dbReference type="NCBI Taxonomy" id="2173034"/>
    <lineage>
        <taxon>Bacteria</taxon>
        <taxon>Bacillati</taxon>
        <taxon>Bacillota</taxon>
        <taxon>Clostridia</taxon>
        <taxon>Lachnospirales</taxon>
        <taxon>Vallitaleaceae</taxon>
        <taxon>Petrocella</taxon>
    </lineage>
</organism>
<dbReference type="Proteomes" id="UP000279029">
    <property type="component" value="Chromosome"/>
</dbReference>
<accession>A0A3P7PEE6</accession>
<sequence>MENSSKGLERRQILTRLFELDIKWKQLIETDMSTEAVNQEMEVLAEAYLDQLPNVNLSRCPFTGESLTLTMDVDGMDGLWWNNESPKRPEPKLPKTYFAMDGALKLEASLEVAPFIATPGPDVPFVIPRLLAFDQVKAVLSTVKIGAHTGYVIIYYADPMLEGEKRVNDWGTDRYWEDTDAFSGMVSPGQWVSVTPHIEDYDFDLAPYIRSGKLLWIEPQDEKLLLKSVVSGCPYLELEGSHWPKFIQDGQMWEDDMTLEFEEEAIDKSELMKKIEAFERSEG</sequence>
<keyword evidence="2" id="KW-1185">Reference proteome</keyword>
<dbReference type="EMBL" id="LR130778">
    <property type="protein sequence ID" value="VDN48443.1"/>
    <property type="molecule type" value="Genomic_DNA"/>
</dbReference>